<evidence type="ECO:0000256" key="3">
    <source>
        <dbReference type="ARBA" id="ARBA00022475"/>
    </source>
</evidence>
<keyword evidence="5 7" id="KW-1133">Transmembrane helix</keyword>
<evidence type="ECO:0000256" key="5">
    <source>
        <dbReference type="ARBA" id="ARBA00022989"/>
    </source>
</evidence>
<sequence length="228" mass="22840">MNAADIAALPPAGVYAVLAAVVFVETAFLPGIVLPSAVVMVGSGMLAAGGSVSLAALLATAFCAAAAGDALAVRSGRALGPRLRASRAGRRIPARHWDRVSALFRRHGPRAVLIGRFVPFLRTLTPRLAGASGSGYREVAPYAAAGAAGWSLFEIGTGYLLGAAGSLPAYFAPLCIAAGLLLYLGTELAVRRWSAVSSEPAPPAEPGGAGPLSAPGTVGAAGPAERDE</sequence>
<comment type="caution">
    <text evidence="7">Lacks conserved residue(s) required for the propagation of feature annotation.</text>
</comment>
<keyword evidence="10" id="KW-0378">Hydrolase</keyword>
<evidence type="ECO:0000256" key="2">
    <source>
        <dbReference type="ARBA" id="ARBA00010792"/>
    </source>
</evidence>
<keyword evidence="3 7" id="KW-1003">Cell membrane</keyword>
<evidence type="ECO:0000256" key="7">
    <source>
        <dbReference type="RuleBase" id="RU367016"/>
    </source>
</evidence>
<dbReference type="PANTHER" id="PTHR30353">
    <property type="entry name" value="INNER MEMBRANE PROTEIN DEDA-RELATED"/>
    <property type="match status" value="1"/>
</dbReference>
<dbReference type="Proteomes" id="UP000572635">
    <property type="component" value="Unassembled WGS sequence"/>
</dbReference>
<dbReference type="InterPro" id="IPR032818">
    <property type="entry name" value="DedA-like"/>
</dbReference>
<dbReference type="GO" id="GO:0050380">
    <property type="term" value="F:undecaprenyl-diphosphatase activity"/>
    <property type="evidence" value="ECO:0007669"/>
    <property type="project" value="UniProtKB-EC"/>
</dbReference>
<organism evidence="10 11">
    <name type="scientific">Nocardiopsis composta</name>
    <dbReference type="NCBI Taxonomy" id="157465"/>
    <lineage>
        <taxon>Bacteria</taxon>
        <taxon>Bacillati</taxon>
        <taxon>Actinomycetota</taxon>
        <taxon>Actinomycetes</taxon>
        <taxon>Streptosporangiales</taxon>
        <taxon>Nocardiopsidaceae</taxon>
        <taxon>Nocardiopsis</taxon>
    </lineage>
</organism>
<keyword evidence="6 7" id="KW-0472">Membrane</keyword>
<evidence type="ECO:0000256" key="4">
    <source>
        <dbReference type="ARBA" id="ARBA00022692"/>
    </source>
</evidence>
<feature type="transmembrane region" description="Helical" evidence="7">
    <location>
        <begin position="159"/>
        <end position="184"/>
    </location>
</feature>
<comment type="subcellular location">
    <subcellularLocation>
        <location evidence="1 7">Cell membrane</location>
        <topology evidence="1 7">Multi-pass membrane protein</topology>
    </subcellularLocation>
</comment>
<keyword evidence="4 7" id="KW-0812">Transmembrane</keyword>
<evidence type="ECO:0000313" key="10">
    <source>
        <dbReference type="EMBL" id="MBB5430476.1"/>
    </source>
</evidence>
<gene>
    <name evidence="10" type="ORF">HDA36_000560</name>
</gene>
<comment type="similarity">
    <text evidence="2 7">Belongs to the DedA family.</text>
</comment>
<keyword evidence="11" id="KW-1185">Reference proteome</keyword>
<name>A0A7W8QJ74_9ACTN</name>
<feature type="transmembrane region" description="Helical" evidence="7">
    <location>
        <begin position="46"/>
        <end position="67"/>
    </location>
</feature>
<dbReference type="GO" id="GO:0005886">
    <property type="term" value="C:plasma membrane"/>
    <property type="evidence" value="ECO:0007669"/>
    <property type="project" value="UniProtKB-SubCell"/>
</dbReference>
<dbReference type="EMBL" id="JACHDB010000001">
    <property type="protein sequence ID" value="MBB5430476.1"/>
    <property type="molecule type" value="Genomic_DNA"/>
</dbReference>
<dbReference type="EC" id="3.6.1.27" evidence="10"/>
<evidence type="ECO:0000313" key="11">
    <source>
        <dbReference type="Proteomes" id="UP000572635"/>
    </source>
</evidence>
<evidence type="ECO:0000256" key="1">
    <source>
        <dbReference type="ARBA" id="ARBA00004651"/>
    </source>
</evidence>
<evidence type="ECO:0000259" key="9">
    <source>
        <dbReference type="Pfam" id="PF09335"/>
    </source>
</evidence>
<evidence type="ECO:0000256" key="6">
    <source>
        <dbReference type="ARBA" id="ARBA00023136"/>
    </source>
</evidence>
<feature type="domain" description="VTT" evidence="9">
    <location>
        <begin position="35"/>
        <end position="159"/>
    </location>
</feature>
<comment type="caution">
    <text evidence="10">The sequence shown here is derived from an EMBL/GenBank/DDBJ whole genome shotgun (WGS) entry which is preliminary data.</text>
</comment>
<feature type="transmembrane region" description="Helical" evidence="7">
    <location>
        <begin position="12"/>
        <end position="34"/>
    </location>
</feature>
<reference evidence="10 11" key="1">
    <citation type="submission" date="2020-08" db="EMBL/GenBank/DDBJ databases">
        <title>Sequencing the genomes of 1000 actinobacteria strains.</title>
        <authorList>
            <person name="Klenk H.-P."/>
        </authorList>
    </citation>
    <scope>NUCLEOTIDE SEQUENCE [LARGE SCALE GENOMIC DNA]</scope>
    <source>
        <strain evidence="10 11">DSM 44551</strain>
    </source>
</reference>
<proteinExistence type="inferred from homology"/>
<dbReference type="InterPro" id="IPR032816">
    <property type="entry name" value="VTT_dom"/>
</dbReference>
<dbReference type="AlphaFoldDB" id="A0A7W8QJ74"/>
<protein>
    <submittedName>
        <fullName evidence="10">Undecaprenyl-diphosphatase</fullName>
        <ecNumber evidence="10">3.6.1.27</ecNumber>
    </submittedName>
</protein>
<dbReference type="Pfam" id="PF09335">
    <property type="entry name" value="VTT_dom"/>
    <property type="match status" value="1"/>
</dbReference>
<accession>A0A7W8QJ74</accession>
<dbReference type="RefSeq" id="WP_184388385.1">
    <property type="nucleotide sequence ID" value="NZ_BAAAJD010000023.1"/>
</dbReference>
<feature type="region of interest" description="Disordered" evidence="8">
    <location>
        <begin position="196"/>
        <end position="228"/>
    </location>
</feature>
<dbReference type="PANTHER" id="PTHR30353:SF0">
    <property type="entry name" value="TRANSMEMBRANE PROTEIN"/>
    <property type="match status" value="1"/>
</dbReference>
<evidence type="ECO:0000256" key="8">
    <source>
        <dbReference type="SAM" id="MobiDB-lite"/>
    </source>
</evidence>